<dbReference type="InterPro" id="IPR022146">
    <property type="entry name" value="DUF3678"/>
</dbReference>
<dbReference type="STRING" id="40148.A0A0E0AHL1"/>
<protein>
    <submittedName>
        <fullName evidence="2">Uncharacterized protein</fullName>
    </submittedName>
</protein>
<keyword evidence="3" id="KW-1185">Reference proteome</keyword>
<reference evidence="2" key="2">
    <citation type="submission" date="2018-05" db="EMBL/GenBank/DDBJ databases">
        <title>OgluRS3 (Oryza glumaepatula Reference Sequence Version 3).</title>
        <authorList>
            <person name="Zhang J."/>
            <person name="Kudrna D."/>
            <person name="Lee S."/>
            <person name="Talag J."/>
            <person name="Welchert J."/>
            <person name="Wing R.A."/>
        </authorList>
    </citation>
    <scope>NUCLEOTIDE SEQUENCE [LARGE SCALE GENOMIC DNA]</scope>
</reference>
<evidence type="ECO:0000313" key="3">
    <source>
        <dbReference type="Proteomes" id="UP000026961"/>
    </source>
</evidence>
<sequence length="459" mass="50309">MLLVIFEYVYYAIKLRVAAALPPRPRCHCLRAERRPPQHGYITGGLLAIASTWSCSCVVLSDRNFAASVVFIAIRALTTSSSALGLLPLLRASPPYLQVATVAALGRWSSYLHMATDVAVQAIGSATSPSSSSSMTHRQRRRIFLDYTSLFSGNCVLLQQFSLYAVLAPRPSWRPFLLVSSDIGVWFMVVPASPVRYWQHRRTRSSRVVPGSDKPCVTSRPSRFDYIGSSASSISTTAAIASPSSSSARPRAPHSTAPHARSVARLHRHQLPDFGYIDHGYSTHGYLDHGSLTPYAMAMPTTAQRAIIRIEHSCRFILQSKCKDLCGLANNSSSDRDTEDIETGNEEVNYGTTTIDLDAETSYAKTIESEDDVLIRALTSVSEKLAAGIVKAGEPVNTLPASLFDTLKSLPGFKDNHISFYYAHLVANPHIAIAFDGLPFKNNLHWVALFISEKFPGSM</sequence>
<feature type="compositionally biased region" description="Low complexity" evidence="1">
    <location>
        <begin position="240"/>
        <end position="261"/>
    </location>
</feature>
<dbReference type="Gramene" id="OGLUM07G07820.1">
    <property type="protein sequence ID" value="OGLUM07G07820.1"/>
    <property type="gene ID" value="OGLUM07G07820"/>
</dbReference>
<name>A0A0E0AHL1_9ORYZ</name>
<dbReference type="PANTHER" id="PTHR47865:SF1">
    <property type="entry name" value="OS08G0106700 PROTEIN"/>
    <property type="match status" value="1"/>
</dbReference>
<feature type="region of interest" description="Disordered" evidence="1">
    <location>
        <begin position="240"/>
        <end position="262"/>
    </location>
</feature>
<reference evidence="2" key="1">
    <citation type="submission" date="2015-04" db="UniProtKB">
        <authorList>
            <consortium name="EnsemblPlants"/>
        </authorList>
    </citation>
    <scope>IDENTIFICATION</scope>
</reference>
<dbReference type="Proteomes" id="UP000026961">
    <property type="component" value="Chromosome 7"/>
</dbReference>
<organism evidence="2">
    <name type="scientific">Oryza glumipatula</name>
    <dbReference type="NCBI Taxonomy" id="40148"/>
    <lineage>
        <taxon>Eukaryota</taxon>
        <taxon>Viridiplantae</taxon>
        <taxon>Streptophyta</taxon>
        <taxon>Embryophyta</taxon>
        <taxon>Tracheophyta</taxon>
        <taxon>Spermatophyta</taxon>
        <taxon>Magnoliopsida</taxon>
        <taxon>Liliopsida</taxon>
        <taxon>Poales</taxon>
        <taxon>Poaceae</taxon>
        <taxon>BOP clade</taxon>
        <taxon>Oryzoideae</taxon>
        <taxon>Oryzeae</taxon>
        <taxon>Oryzinae</taxon>
        <taxon>Oryza</taxon>
    </lineage>
</organism>
<evidence type="ECO:0000256" key="1">
    <source>
        <dbReference type="SAM" id="MobiDB-lite"/>
    </source>
</evidence>
<dbReference type="AlphaFoldDB" id="A0A0E0AHL1"/>
<dbReference type="PANTHER" id="PTHR47865">
    <property type="entry name" value="OS05G0580550 PROTEIN"/>
    <property type="match status" value="1"/>
</dbReference>
<proteinExistence type="predicted"/>
<accession>A0A0E0AHL1</accession>
<dbReference type="EnsemblPlants" id="OGLUM07G07820.1">
    <property type="protein sequence ID" value="OGLUM07G07820.1"/>
    <property type="gene ID" value="OGLUM07G07820"/>
</dbReference>
<evidence type="ECO:0000313" key="2">
    <source>
        <dbReference type="EnsemblPlants" id="OGLUM07G07820.1"/>
    </source>
</evidence>
<dbReference type="HOGENOM" id="CLU_047892_0_0_1"/>
<dbReference type="Pfam" id="PF12435">
    <property type="entry name" value="DUF3678"/>
    <property type="match status" value="2"/>
</dbReference>